<organism evidence="2 3">
    <name type="scientific">Methylobacterium aquaticum</name>
    <dbReference type="NCBI Taxonomy" id="270351"/>
    <lineage>
        <taxon>Bacteria</taxon>
        <taxon>Pseudomonadati</taxon>
        <taxon>Pseudomonadota</taxon>
        <taxon>Alphaproteobacteria</taxon>
        <taxon>Hyphomicrobiales</taxon>
        <taxon>Methylobacteriaceae</taxon>
        <taxon>Methylobacterium</taxon>
    </lineage>
</organism>
<dbReference type="AlphaFoldDB" id="A0A0C6EWD7"/>
<evidence type="ECO:0000313" key="2">
    <source>
        <dbReference type="EMBL" id="BAQ44326.1"/>
    </source>
</evidence>
<name>A0A0C6EWD7_9HYPH</name>
<dbReference type="RefSeq" id="WP_197682160.1">
    <property type="nucleotide sequence ID" value="NZ_AP014704.1"/>
</dbReference>
<sequence length="120" mass="12790">MSSRIILDPIRIDTGSSDSEGRLAYRDGRLIGVLTLLDPELHGELGVGRHWFLEAGFGPTSGEPRPPAFPTLDAARAWLADRSARSPCRAARAPEATPRCAAAGRSPSGGWCGTARAPRR</sequence>
<protein>
    <submittedName>
        <fullName evidence="2">Uncharacterized protein</fullName>
    </submittedName>
</protein>
<gene>
    <name evidence="2" type="ORF">Maq22A_c04540</name>
</gene>
<feature type="region of interest" description="Disordered" evidence="1">
    <location>
        <begin position="87"/>
        <end position="120"/>
    </location>
</feature>
<evidence type="ECO:0000313" key="3">
    <source>
        <dbReference type="Proteomes" id="UP000061432"/>
    </source>
</evidence>
<dbReference type="EMBL" id="AP014704">
    <property type="protein sequence ID" value="BAQ44326.1"/>
    <property type="molecule type" value="Genomic_DNA"/>
</dbReference>
<evidence type="ECO:0000256" key="1">
    <source>
        <dbReference type="SAM" id="MobiDB-lite"/>
    </source>
</evidence>
<feature type="compositionally biased region" description="Low complexity" evidence="1">
    <location>
        <begin position="87"/>
        <end position="96"/>
    </location>
</feature>
<proteinExistence type="predicted"/>
<dbReference type="Proteomes" id="UP000061432">
    <property type="component" value="Chromosome"/>
</dbReference>
<accession>A0A0C6EWD7</accession>
<reference evidence="2 3" key="1">
    <citation type="journal article" date="2015" name="Genome Announc.">
        <title>Complete Genome Sequence of Methylobacterium aquaticum Strain 22A, Isolated from Racomitrium japonicum Moss.</title>
        <authorList>
            <person name="Tani A."/>
            <person name="Ogura Y."/>
            <person name="Hayashi T."/>
            <person name="Kimbara K."/>
        </authorList>
    </citation>
    <scope>NUCLEOTIDE SEQUENCE [LARGE SCALE GENOMIC DNA]</scope>
    <source>
        <strain evidence="2 3">MA-22A</strain>
    </source>
</reference>
<dbReference type="KEGG" id="maqu:Maq22A_c04540"/>
<reference evidence="3" key="2">
    <citation type="submission" date="2015-01" db="EMBL/GenBank/DDBJ databases">
        <title>Complete genome sequence of Methylobacterium aquaticum strain 22A.</title>
        <authorList>
            <person name="Tani A."/>
            <person name="Ogura Y."/>
            <person name="Hayashi T."/>
        </authorList>
    </citation>
    <scope>NUCLEOTIDE SEQUENCE [LARGE SCALE GENOMIC DNA]</scope>
    <source>
        <strain evidence="3">MA-22A</strain>
    </source>
</reference>